<proteinExistence type="predicted"/>
<dbReference type="STRING" id="1246995.AFR_19145"/>
<dbReference type="Gene3D" id="3.20.20.100">
    <property type="entry name" value="NADP-dependent oxidoreductase domain"/>
    <property type="match status" value="1"/>
</dbReference>
<dbReference type="InterPro" id="IPR036812">
    <property type="entry name" value="NAD(P)_OxRdtase_dom_sf"/>
</dbReference>
<feature type="domain" description="NADP-dependent oxidoreductase" evidence="2">
    <location>
        <begin position="20"/>
        <end position="317"/>
    </location>
</feature>
<keyword evidence="4" id="KW-1185">Reference proteome</keyword>
<dbReference type="PANTHER" id="PTHR43364">
    <property type="entry name" value="NADH-SPECIFIC METHYLGLYOXAL REDUCTASE-RELATED"/>
    <property type="match status" value="1"/>
</dbReference>
<evidence type="ECO:0000313" key="3">
    <source>
        <dbReference type="EMBL" id="AGZ42101.1"/>
    </source>
</evidence>
<dbReference type="EMBL" id="CP006272">
    <property type="protein sequence ID" value="AGZ42101.1"/>
    <property type="molecule type" value="Genomic_DNA"/>
</dbReference>
<evidence type="ECO:0000313" key="4">
    <source>
        <dbReference type="Proteomes" id="UP000017746"/>
    </source>
</evidence>
<gene>
    <name evidence="3" type="ORF">AFR_19145</name>
</gene>
<dbReference type="KEGG" id="afs:AFR_19145"/>
<dbReference type="SUPFAM" id="SSF51430">
    <property type="entry name" value="NAD(P)-linked oxidoreductase"/>
    <property type="match status" value="1"/>
</dbReference>
<dbReference type="InterPro" id="IPR050523">
    <property type="entry name" value="AKR_Detox_Biosynth"/>
</dbReference>
<accession>U5W2H0</accession>
<dbReference type="Pfam" id="PF00248">
    <property type="entry name" value="Aldo_ket_red"/>
    <property type="match status" value="1"/>
</dbReference>
<evidence type="ECO:0000259" key="2">
    <source>
        <dbReference type="Pfam" id="PF00248"/>
    </source>
</evidence>
<dbReference type="PANTHER" id="PTHR43364:SF4">
    <property type="entry name" value="NAD(P)-LINKED OXIDOREDUCTASE SUPERFAMILY PROTEIN"/>
    <property type="match status" value="1"/>
</dbReference>
<dbReference type="FunFam" id="3.20.20.100:FF:000004">
    <property type="entry name" value="Oxidoreductase, aldo/keto reductase"/>
    <property type="match status" value="1"/>
</dbReference>
<evidence type="ECO:0000256" key="1">
    <source>
        <dbReference type="ARBA" id="ARBA00023002"/>
    </source>
</evidence>
<dbReference type="AlphaFoldDB" id="U5W2H0"/>
<organism evidence="3 4">
    <name type="scientific">Actinoplanes friuliensis DSM 7358</name>
    <dbReference type="NCBI Taxonomy" id="1246995"/>
    <lineage>
        <taxon>Bacteria</taxon>
        <taxon>Bacillati</taxon>
        <taxon>Actinomycetota</taxon>
        <taxon>Actinomycetes</taxon>
        <taxon>Micromonosporales</taxon>
        <taxon>Micromonosporaceae</taxon>
        <taxon>Actinoplanes</taxon>
    </lineage>
</organism>
<dbReference type="CDD" id="cd19080">
    <property type="entry name" value="AKR_AKR9A_9B"/>
    <property type="match status" value="1"/>
</dbReference>
<dbReference type="GO" id="GO:0016491">
    <property type="term" value="F:oxidoreductase activity"/>
    <property type="evidence" value="ECO:0007669"/>
    <property type="project" value="UniProtKB-KW"/>
</dbReference>
<sequence length="360" mass="38859">MSLDSYVSLGRSGLRISPFTLGGMTFGEDNGWGCSPAEAEAIMTEYLDRGGNSIDTANIYTNGHSEKIIGDFLAARPGLRDRIVLGTKFFGNLFPGDPNGGGAGRKAIVHQLEESLRRLQTDFVDVYWVHNWDRTAPIEETLRALDDLVTAGKIRYVGLSDLPAWKVAEAQVTAFFRGWAPAIGLQVEYSLLERTVEGELIPVARDKGLGVLPWSPLRSGFLSGKFSRRRAGAVDTLRSGLVGVPGEHDYDVIDVLERVADEVGATPAAVALAWVQGRPGVTSTLLGARRLDQLKNNLDAVDVRLEAEHVAALDEVSAPKLNFPAENNSLLAPNLAFAGATVDGQRTTLLPLFGTDGTRY</sequence>
<dbReference type="Proteomes" id="UP000017746">
    <property type="component" value="Chromosome"/>
</dbReference>
<dbReference type="eggNOG" id="COG0667">
    <property type="taxonomic scope" value="Bacteria"/>
</dbReference>
<dbReference type="InterPro" id="IPR023210">
    <property type="entry name" value="NADP_OxRdtase_dom"/>
</dbReference>
<dbReference type="OrthoDB" id="3170516at2"/>
<keyword evidence="1" id="KW-0560">Oxidoreductase</keyword>
<dbReference type="HOGENOM" id="CLU_023205_2_0_11"/>
<reference evidence="3 4" key="1">
    <citation type="journal article" date="2014" name="J. Biotechnol.">
        <title>Complete genome sequence of the actinobacterium Actinoplanes friuliensis HAG 010964, producer of the lipopeptide antibiotic friulimycin.</title>
        <authorList>
            <person name="Ruckert C."/>
            <person name="Szczepanowski R."/>
            <person name="Albersmeier A."/>
            <person name="Goesmann A."/>
            <person name="Fischer N."/>
            <person name="Steinkamper A."/>
            <person name="Puhler A."/>
            <person name="Biener R."/>
            <person name="Schwartz D."/>
            <person name="Kalinowski J."/>
        </authorList>
    </citation>
    <scope>NUCLEOTIDE SEQUENCE [LARGE SCALE GENOMIC DNA]</scope>
    <source>
        <strain evidence="3 4">DSM 7358</strain>
    </source>
</reference>
<dbReference type="PATRIC" id="fig|1246995.3.peg.3888"/>
<dbReference type="GO" id="GO:0005829">
    <property type="term" value="C:cytosol"/>
    <property type="evidence" value="ECO:0007669"/>
    <property type="project" value="UniProtKB-ARBA"/>
</dbReference>
<protein>
    <submittedName>
        <fullName evidence="3">Aldo/keto reductase</fullName>
    </submittedName>
</protein>
<dbReference type="RefSeq" id="WP_023362474.1">
    <property type="nucleotide sequence ID" value="NC_022657.1"/>
</dbReference>
<name>U5W2H0_9ACTN</name>